<feature type="domain" description="Dockerin" evidence="1">
    <location>
        <begin position="337"/>
        <end position="399"/>
    </location>
</feature>
<dbReference type="PROSITE" id="PS51766">
    <property type="entry name" value="DOCKERIN"/>
    <property type="match status" value="1"/>
</dbReference>
<dbReference type="EMBL" id="QFXC01000013">
    <property type="protein sequence ID" value="RDH81677.1"/>
    <property type="molecule type" value="Genomic_DNA"/>
</dbReference>
<name>A0A370DBK6_9GAMM</name>
<organism evidence="2 3">
    <name type="scientific">endosymbiont of Galathealinum brachiosum</name>
    <dbReference type="NCBI Taxonomy" id="2200906"/>
    <lineage>
        <taxon>Bacteria</taxon>
        <taxon>Pseudomonadati</taxon>
        <taxon>Pseudomonadota</taxon>
        <taxon>Gammaproteobacteria</taxon>
        <taxon>sulfur-oxidizing symbionts</taxon>
    </lineage>
</organism>
<keyword evidence="3" id="KW-1185">Reference proteome</keyword>
<sequence length="410" mass="43762">MDGAVNFYKWAYTTKGGSTFNNMLVDTDGDYFIAQEDMTFLLYDTYEHHGTLPDTDPKYQVDGTYYTNIAFQPYVLSNAKGWCGSVMATNPGALEPMAGQITFDFAFDVYHQTSPGVYTYSSTEIVRDFEMRSYGTVSVDVRNELGQYPQVYSASAVVNNTSPDPLLHTAQVGGAPADPNQYNLVSFMGAGVLEKAGKAQCGILNPDWVGGVGLTNTSVKKYTGLLDATDETSCTTAGGTWQDHSYGGYAYILRADGIRVIEAMDYAAYSDLSNVPSVIGQYAYNNDESGISQQIANLSDVDGDGIDDFTDNCPNTANADQSDKGGVDSTLADGIGDACQCGDVSGDGKVTNSDAVLMKRHLLGLPSSFDADFCDVNGDGNCTNTDAVLVQRSILGLPPGIRQTCTAAGN</sequence>
<evidence type="ECO:0000313" key="3">
    <source>
        <dbReference type="Proteomes" id="UP000254266"/>
    </source>
</evidence>
<evidence type="ECO:0000313" key="2">
    <source>
        <dbReference type="EMBL" id="RDH81677.1"/>
    </source>
</evidence>
<dbReference type="InterPro" id="IPR002105">
    <property type="entry name" value="Dockerin_1_rpt"/>
</dbReference>
<accession>A0A370DBK6</accession>
<proteinExistence type="predicted"/>
<dbReference type="InterPro" id="IPR016134">
    <property type="entry name" value="Dockerin_dom"/>
</dbReference>
<dbReference type="InterPro" id="IPR036439">
    <property type="entry name" value="Dockerin_dom_sf"/>
</dbReference>
<reference evidence="2 3" key="1">
    <citation type="journal article" date="2018" name="ISME J.">
        <title>Endosymbiont genomes yield clues of tubeworm success.</title>
        <authorList>
            <person name="Li Y."/>
            <person name="Liles M.R."/>
            <person name="Halanych K.M."/>
        </authorList>
    </citation>
    <scope>NUCLEOTIDE SEQUENCE [LARGE SCALE GENOMIC DNA]</scope>
    <source>
        <strain evidence="2">A1464</strain>
    </source>
</reference>
<gene>
    <name evidence="2" type="ORF">DIZ80_12910</name>
</gene>
<evidence type="ECO:0000259" key="1">
    <source>
        <dbReference type="PROSITE" id="PS51766"/>
    </source>
</evidence>
<dbReference type="GO" id="GO:0004553">
    <property type="term" value="F:hydrolase activity, hydrolyzing O-glycosyl compounds"/>
    <property type="evidence" value="ECO:0007669"/>
    <property type="project" value="InterPro"/>
</dbReference>
<dbReference type="Proteomes" id="UP000254266">
    <property type="component" value="Unassembled WGS sequence"/>
</dbReference>
<dbReference type="SUPFAM" id="SSF63446">
    <property type="entry name" value="Type I dockerin domain"/>
    <property type="match status" value="1"/>
</dbReference>
<dbReference type="CDD" id="cd14256">
    <property type="entry name" value="Dockerin_I"/>
    <property type="match status" value="1"/>
</dbReference>
<protein>
    <recommendedName>
        <fullName evidence="1">Dockerin domain-containing protein</fullName>
    </recommendedName>
</protein>
<dbReference type="Pfam" id="PF00404">
    <property type="entry name" value="Dockerin_1"/>
    <property type="match status" value="1"/>
</dbReference>
<dbReference type="Gene3D" id="1.10.1330.10">
    <property type="entry name" value="Dockerin domain"/>
    <property type="match status" value="1"/>
</dbReference>
<dbReference type="AlphaFoldDB" id="A0A370DBK6"/>
<dbReference type="GO" id="GO:0000272">
    <property type="term" value="P:polysaccharide catabolic process"/>
    <property type="evidence" value="ECO:0007669"/>
    <property type="project" value="InterPro"/>
</dbReference>
<comment type="caution">
    <text evidence="2">The sequence shown here is derived from an EMBL/GenBank/DDBJ whole genome shotgun (WGS) entry which is preliminary data.</text>
</comment>